<dbReference type="InterPro" id="IPR027417">
    <property type="entry name" value="P-loop_NTPase"/>
</dbReference>
<dbReference type="Gene3D" id="3.40.850.10">
    <property type="entry name" value="Kinesin motor domain"/>
    <property type="match status" value="1"/>
</dbReference>
<dbReference type="GO" id="GO:0051231">
    <property type="term" value="P:spindle elongation"/>
    <property type="evidence" value="ECO:0007669"/>
    <property type="project" value="TreeGrafter"/>
</dbReference>
<keyword evidence="2" id="KW-0963">Cytoplasm</keyword>
<dbReference type="Pfam" id="PF00225">
    <property type="entry name" value="Kinesin"/>
    <property type="match status" value="1"/>
</dbReference>
<dbReference type="GO" id="GO:0008574">
    <property type="term" value="F:plus-end-directed microtubule motor activity"/>
    <property type="evidence" value="ECO:0007669"/>
    <property type="project" value="TreeGrafter"/>
</dbReference>
<dbReference type="GO" id="GO:0008017">
    <property type="term" value="F:microtubule binding"/>
    <property type="evidence" value="ECO:0007669"/>
    <property type="project" value="InterPro"/>
</dbReference>
<keyword evidence="4 7" id="KW-0067">ATP-binding</keyword>
<accession>A0A5K3F9R0</accession>
<evidence type="ECO:0000256" key="6">
    <source>
        <dbReference type="ARBA" id="ARBA00023212"/>
    </source>
</evidence>
<evidence type="ECO:0000256" key="2">
    <source>
        <dbReference type="ARBA" id="ARBA00022490"/>
    </source>
</evidence>
<keyword evidence="5 7" id="KW-0505">Motor protein</keyword>
<dbReference type="WBParaSite" id="MCU_006604-RA">
    <property type="protein sequence ID" value="MCU_006604-RA"/>
    <property type="gene ID" value="MCU_006604"/>
</dbReference>
<keyword evidence="6" id="KW-0206">Cytoskeleton</keyword>
<dbReference type="PANTHER" id="PTHR47970">
    <property type="entry name" value="KINESIN-LIKE PROTEIN KIF11"/>
    <property type="match status" value="1"/>
</dbReference>
<dbReference type="InterPro" id="IPR001752">
    <property type="entry name" value="Kinesin_motor_dom"/>
</dbReference>
<evidence type="ECO:0000313" key="9">
    <source>
        <dbReference type="WBParaSite" id="MCU_006604-RA"/>
    </source>
</evidence>
<name>A0A5K3F9R0_MESCO</name>
<dbReference type="PROSITE" id="PS50067">
    <property type="entry name" value="KINESIN_MOTOR_2"/>
    <property type="match status" value="1"/>
</dbReference>
<proteinExistence type="inferred from homology"/>
<dbReference type="InterPro" id="IPR047149">
    <property type="entry name" value="KIF11-like"/>
</dbReference>
<dbReference type="InterPro" id="IPR036961">
    <property type="entry name" value="Kinesin_motor_dom_sf"/>
</dbReference>
<evidence type="ECO:0000259" key="8">
    <source>
        <dbReference type="PROSITE" id="PS50067"/>
    </source>
</evidence>
<dbReference type="GO" id="GO:0090307">
    <property type="term" value="P:mitotic spindle assembly"/>
    <property type="evidence" value="ECO:0007669"/>
    <property type="project" value="TreeGrafter"/>
</dbReference>
<comment type="similarity">
    <text evidence="7">Belongs to the TRAFAC class myosin-kinesin ATPase superfamily. Kinesin family.</text>
</comment>
<comment type="subcellular location">
    <subcellularLocation>
        <location evidence="1">Cytoplasm</location>
        <location evidence="1">Cytoskeleton</location>
    </subcellularLocation>
</comment>
<evidence type="ECO:0000256" key="3">
    <source>
        <dbReference type="ARBA" id="ARBA00022741"/>
    </source>
</evidence>
<reference evidence="9" key="1">
    <citation type="submission" date="2019-11" db="UniProtKB">
        <authorList>
            <consortium name="WormBaseParasite"/>
        </authorList>
    </citation>
    <scope>IDENTIFICATION</scope>
</reference>
<protein>
    <submittedName>
        <fullName evidence="9">Kinesin motor domain-containing protein</fullName>
    </submittedName>
</protein>
<dbReference type="SUPFAM" id="SSF52540">
    <property type="entry name" value="P-loop containing nucleoside triphosphate hydrolases"/>
    <property type="match status" value="1"/>
</dbReference>
<evidence type="ECO:0000256" key="5">
    <source>
        <dbReference type="ARBA" id="ARBA00023175"/>
    </source>
</evidence>
<dbReference type="GO" id="GO:0072686">
    <property type="term" value="C:mitotic spindle"/>
    <property type="evidence" value="ECO:0007669"/>
    <property type="project" value="TreeGrafter"/>
</dbReference>
<feature type="domain" description="Kinesin motor" evidence="8">
    <location>
        <begin position="1"/>
        <end position="75"/>
    </location>
</feature>
<feature type="binding site" evidence="7">
    <location>
        <begin position="31"/>
        <end position="38"/>
    </location>
    <ligand>
        <name>ATP</name>
        <dbReference type="ChEBI" id="CHEBI:30616"/>
    </ligand>
</feature>
<evidence type="ECO:0000256" key="4">
    <source>
        <dbReference type="ARBA" id="ARBA00022840"/>
    </source>
</evidence>
<dbReference type="GO" id="GO:0007018">
    <property type="term" value="P:microtubule-based movement"/>
    <property type="evidence" value="ECO:0007669"/>
    <property type="project" value="InterPro"/>
</dbReference>
<dbReference type="GO" id="GO:0005524">
    <property type="term" value="F:ATP binding"/>
    <property type="evidence" value="ECO:0007669"/>
    <property type="project" value="UniProtKB-UniRule"/>
</dbReference>
<keyword evidence="3 7" id="KW-0547">Nucleotide-binding</keyword>
<organism evidence="9">
    <name type="scientific">Mesocestoides corti</name>
    <name type="common">Flatworm</name>
    <dbReference type="NCBI Taxonomy" id="53468"/>
    <lineage>
        <taxon>Eukaryota</taxon>
        <taxon>Metazoa</taxon>
        <taxon>Spiralia</taxon>
        <taxon>Lophotrochozoa</taxon>
        <taxon>Platyhelminthes</taxon>
        <taxon>Cestoda</taxon>
        <taxon>Eucestoda</taxon>
        <taxon>Cyclophyllidea</taxon>
        <taxon>Mesocestoididae</taxon>
        <taxon>Mesocestoides</taxon>
    </lineage>
</organism>
<dbReference type="PANTHER" id="PTHR47970:SF12">
    <property type="entry name" value="KINESIN FAMILY MEMBER 11"/>
    <property type="match status" value="1"/>
</dbReference>
<evidence type="ECO:0000256" key="1">
    <source>
        <dbReference type="ARBA" id="ARBA00004245"/>
    </source>
</evidence>
<dbReference type="GO" id="GO:0005876">
    <property type="term" value="C:spindle microtubule"/>
    <property type="evidence" value="ECO:0007669"/>
    <property type="project" value="TreeGrafter"/>
</dbReference>
<evidence type="ECO:0000256" key="7">
    <source>
        <dbReference type="PROSITE-ProRule" id="PRU00283"/>
    </source>
</evidence>
<sequence>DENQDEIFRHVGLKAVNDCLDGFNCSIFAYGMTGTGKTYTIFGTKDYPGLVSRCCKAFFDYAMQRLSNDTFFEIR</sequence>
<dbReference type="AlphaFoldDB" id="A0A5K3F9R0"/>